<evidence type="ECO:0000256" key="7">
    <source>
        <dbReference type="ARBA" id="ARBA00022692"/>
    </source>
</evidence>
<feature type="modified residue" description="4-aspartylphosphate" evidence="15">
    <location>
        <position position="945"/>
    </location>
</feature>
<dbReference type="CDD" id="cd17546">
    <property type="entry name" value="REC_hyHK_CKI1_RcsC-like"/>
    <property type="match status" value="1"/>
</dbReference>
<keyword evidence="11 16" id="KW-1133">Transmembrane helix</keyword>
<keyword evidence="4" id="KW-1003">Cell membrane</keyword>
<feature type="transmembrane region" description="Helical" evidence="16">
    <location>
        <begin position="182"/>
        <end position="201"/>
    </location>
</feature>
<dbReference type="PROSITE" id="PS50110">
    <property type="entry name" value="RESPONSE_REGULATORY"/>
    <property type="match status" value="1"/>
</dbReference>
<evidence type="ECO:0000256" key="5">
    <source>
        <dbReference type="ARBA" id="ARBA00022553"/>
    </source>
</evidence>
<evidence type="ECO:0000256" key="10">
    <source>
        <dbReference type="ARBA" id="ARBA00022840"/>
    </source>
</evidence>
<sequence length="1024" mass="114958">MDDSDYLIEEENSRQPSAIWRLPENPALRWLTIVAQIIGVAAFYVILAEIGSWMTDLDETSGAFLLWPASGLALAVLMRGGYRFLISIFFGALLWSRFVGAFDLASASAFASTCTVGPLAGAIILRRMLKKRYALENIRDIFLFLFFGPFFSALISATVGSILLTIIQSLPWSSFRFLWGQWWFSSGMGILLLAPFFLVWSSQTKINWSNRQAIEVAAWLIALMFLSLVIFSSWVPTDTLGYPLELAIFPIMAWGAIRFGQRGATTGVIIMTIMAVWPLVQVVNETRDITQDPFLLWLFVGVATGTSYFLASIITELRRREERTALNEARLRAFIDALPDIAFVVSKRGRYLEVFAPKKGDIYKDADGMRGKNINQCWPQAIATRFQEAVDATLSNNTLYQFEYTLEAGGEQYWFEGRLAPMSGTTRQFDRVIWVAYEITERKRAEAALKHRDELLEGVAEANRRLLDSRELDAGINAAIQALGERAKVDRVNVYYNGHHPQTGAQASFLAYSWNQPEVEKFSQKDDDPVILWRDEDPTLYKKLADNKTLMGKPEDFSDGMSESLQKRGVKSILFAPVWIENYFWGEISFDDCTSDREWEESDISTLRIAAAGIGAFIINKQNEEDLRRAKERADAANRAKGEFLAMMSHEIRTPMNAVLGFTDLLAQTELNKSQTEQLEIISRSGKSLLELINNILDFSKIESRGIELETVPYNIETTVMEALELILVKAREKNLKLDFSVEGAKARNFIGDPTRLRQIILNLTNNAIKFTREGGITVKLNIEQQRENDRYKIYCDVTDTGIGIEPEKIPRLFKAFSQADSSTTRKYGGTGLGLVICKRLVEKMGGDIGVKSEVGVGSTFHFDINATEAPDAISPMRRVGREILNKDFAEKNPLSILVVEDDPVNQQLDREILKRLGYEVEIVGDGTTAINTLKKQAFDLVLMDIELPGKSGLEIIRLIRAGQLDGVSVNLFVAALTAYALPEDRQKFLQAGATDYLSKPIDTTDLKKVLTAAYKQKLAGQSQ</sequence>
<evidence type="ECO:0000259" key="19">
    <source>
        <dbReference type="PROSITE" id="PS50113"/>
    </source>
</evidence>
<dbReference type="EMBL" id="CP136920">
    <property type="protein sequence ID" value="WOO42162.1"/>
    <property type="molecule type" value="Genomic_DNA"/>
</dbReference>
<comment type="subcellular location">
    <subcellularLocation>
        <location evidence="2">Cell membrane</location>
        <topology evidence="2">Multi-pass membrane protein</topology>
    </subcellularLocation>
</comment>
<dbReference type="Gene3D" id="1.10.287.130">
    <property type="match status" value="1"/>
</dbReference>
<evidence type="ECO:0000256" key="16">
    <source>
        <dbReference type="SAM" id="Phobius"/>
    </source>
</evidence>
<dbReference type="PROSITE" id="PS50113">
    <property type="entry name" value="PAC"/>
    <property type="match status" value="1"/>
</dbReference>
<dbReference type="SUPFAM" id="SSF55874">
    <property type="entry name" value="ATPase domain of HSP90 chaperone/DNA topoisomerase II/histidine kinase"/>
    <property type="match status" value="1"/>
</dbReference>
<dbReference type="PANTHER" id="PTHR45339">
    <property type="entry name" value="HYBRID SIGNAL TRANSDUCTION HISTIDINE KINASE J"/>
    <property type="match status" value="1"/>
</dbReference>
<dbReference type="Pfam" id="PF05231">
    <property type="entry name" value="MASE1"/>
    <property type="match status" value="1"/>
</dbReference>
<keyword evidence="9" id="KW-0418">Kinase</keyword>
<dbReference type="InterPro" id="IPR035965">
    <property type="entry name" value="PAS-like_dom_sf"/>
</dbReference>
<evidence type="ECO:0000256" key="15">
    <source>
        <dbReference type="PROSITE-ProRule" id="PRU00169"/>
    </source>
</evidence>
<organism evidence="20 21">
    <name type="scientific">Rubellicoccus peritrichatus</name>
    <dbReference type="NCBI Taxonomy" id="3080537"/>
    <lineage>
        <taxon>Bacteria</taxon>
        <taxon>Pseudomonadati</taxon>
        <taxon>Verrucomicrobiota</taxon>
        <taxon>Opitutia</taxon>
        <taxon>Puniceicoccales</taxon>
        <taxon>Cerasicoccaceae</taxon>
        <taxon>Rubellicoccus</taxon>
    </lineage>
</organism>
<dbReference type="InterPro" id="IPR036097">
    <property type="entry name" value="HisK_dim/P_sf"/>
</dbReference>
<keyword evidence="6" id="KW-0808">Transferase</keyword>
<keyword evidence="5 15" id="KW-0597">Phosphoprotein</keyword>
<dbReference type="GO" id="GO:0000155">
    <property type="term" value="F:phosphorelay sensor kinase activity"/>
    <property type="evidence" value="ECO:0007669"/>
    <property type="project" value="InterPro"/>
</dbReference>
<dbReference type="Pfam" id="PF08448">
    <property type="entry name" value="PAS_4"/>
    <property type="match status" value="1"/>
</dbReference>
<dbReference type="Pfam" id="PF00072">
    <property type="entry name" value="Response_reg"/>
    <property type="match status" value="1"/>
</dbReference>
<dbReference type="SMART" id="SM00388">
    <property type="entry name" value="HisKA"/>
    <property type="match status" value="1"/>
</dbReference>
<keyword evidence="21" id="KW-1185">Reference proteome</keyword>
<evidence type="ECO:0000259" key="18">
    <source>
        <dbReference type="PROSITE" id="PS50110"/>
    </source>
</evidence>
<keyword evidence="8" id="KW-0547">Nucleotide-binding</keyword>
<feature type="transmembrane region" description="Helical" evidence="16">
    <location>
        <begin position="27"/>
        <end position="48"/>
    </location>
</feature>
<dbReference type="Gene3D" id="3.30.565.10">
    <property type="entry name" value="Histidine kinase-like ATPase, C-terminal domain"/>
    <property type="match status" value="1"/>
</dbReference>
<accession>A0AAQ3LBC0</accession>
<dbReference type="InterPro" id="IPR013656">
    <property type="entry name" value="PAS_4"/>
</dbReference>
<dbReference type="NCBIfam" id="TIGR00229">
    <property type="entry name" value="sensory_box"/>
    <property type="match status" value="1"/>
</dbReference>
<dbReference type="SMART" id="SM00387">
    <property type="entry name" value="HATPase_c"/>
    <property type="match status" value="1"/>
</dbReference>
<evidence type="ECO:0000259" key="17">
    <source>
        <dbReference type="PROSITE" id="PS50109"/>
    </source>
</evidence>
<feature type="domain" description="PAC" evidence="19">
    <location>
        <begin position="398"/>
        <end position="451"/>
    </location>
</feature>
<dbReference type="Proteomes" id="UP001304300">
    <property type="component" value="Chromosome"/>
</dbReference>
<evidence type="ECO:0000256" key="11">
    <source>
        <dbReference type="ARBA" id="ARBA00022989"/>
    </source>
</evidence>
<dbReference type="InterPro" id="IPR007895">
    <property type="entry name" value="MASE1"/>
</dbReference>
<dbReference type="Gene3D" id="3.40.50.2300">
    <property type="match status" value="1"/>
</dbReference>
<dbReference type="PRINTS" id="PR00344">
    <property type="entry name" value="BCTRLSENSOR"/>
</dbReference>
<feature type="transmembrane region" description="Helical" evidence="16">
    <location>
        <begin position="294"/>
        <end position="314"/>
    </location>
</feature>
<dbReference type="InterPro" id="IPR011006">
    <property type="entry name" value="CheY-like_superfamily"/>
</dbReference>
<dbReference type="AlphaFoldDB" id="A0AAQ3LBC0"/>
<dbReference type="InterPro" id="IPR000700">
    <property type="entry name" value="PAS-assoc_C"/>
</dbReference>
<dbReference type="RefSeq" id="WP_317834647.1">
    <property type="nucleotide sequence ID" value="NZ_CP136920.1"/>
</dbReference>
<dbReference type="CDD" id="cd16922">
    <property type="entry name" value="HATPase_EvgS-ArcB-TorS-like"/>
    <property type="match status" value="1"/>
</dbReference>
<dbReference type="GO" id="GO:0005524">
    <property type="term" value="F:ATP binding"/>
    <property type="evidence" value="ECO:0007669"/>
    <property type="project" value="UniProtKB-KW"/>
</dbReference>
<protein>
    <recommendedName>
        <fullName evidence="3">histidine kinase</fullName>
        <ecNumber evidence="3">2.7.13.3</ecNumber>
    </recommendedName>
</protein>
<dbReference type="SUPFAM" id="SSF55781">
    <property type="entry name" value="GAF domain-like"/>
    <property type="match status" value="1"/>
</dbReference>
<dbReference type="InterPro" id="IPR003594">
    <property type="entry name" value="HATPase_dom"/>
</dbReference>
<dbReference type="Pfam" id="PF00512">
    <property type="entry name" value="HisKA"/>
    <property type="match status" value="1"/>
</dbReference>
<keyword evidence="12" id="KW-0902">Two-component regulatory system</keyword>
<evidence type="ECO:0000313" key="21">
    <source>
        <dbReference type="Proteomes" id="UP001304300"/>
    </source>
</evidence>
<reference evidence="20 21" key="1">
    <citation type="submission" date="2023-10" db="EMBL/GenBank/DDBJ databases">
        <title>Rubellicoccus peritrichatus gen. nov., sp. nov., isolated from an algae of coral reef tank.</title>
        <authorList>
            <person name="Luo J."/>
        </authorList>
    </citation>
    <scope>NUCLEOTIDE SEQUENCE [LARGE SCALE GENOMIC DNA]</scope>
    <source>
        <strain evidence="20 21">CR14</strain>
    </source>
</reference>
<feature type="domain" description="Histidine kinase" evidence="17">
    <location>
        <begin position="647"/>
        <end position="869"/>
    </location>
</feature>
<comment type="catalytic activity">
    <reaction evidence="1">
        <text>ATP + protein L-histidine = ADP + protein N-phospho-L-histidine.</text>
        <dbReference type="EC" id="2.7.13.3"/>
    </reaction>
</comment>
<dbReference type="FunFam" id="3.30.565.10:FF:000010">
    <property type="entry name" value="Sensor histidine kinase RcsC"/>
    <property type="match status" value="1"/>
</dbReference>
<dbReference type="SUPFAM" id="SSF55785">
    <property type="entry name" value="PYP-like sensor domain (PAS domain)"/>
    <property type="match status" value="1"/>
</dbReference>
<dbReference type="SMART" id="SM00448">
    <property type="entry name" value="REC"/>
    <property type="match status" value="1"/>
</dbReference>
<dbReference type="Gene3D" id="3.30.450.20">
    <property type="entry name" value="PAS domain"/>
    <property type="match status" value="1"/>
</dbReference>
<evidence type="ECO:0000256" key="14">
    <source>
        <dbReference type="ARBA" id="ARBA00023306"/>
    </source>
</evidence>
<evidence type="ECO:0000256" key="2">
    <source>
        <dbReference type="ARBA" id="ARBA00004651"/>
    </source>
</evidence>
<dbReference type="SUPFAM" id="SSF47384">
    <property type="entry name" value="Homodimeric domain of signal transducing histidine kinase"/>
    <property type="match status" value="1"/>
</dbReference>
<name>A0AAQ3LBC0_9BACT</name>
<evidence type="ECO:0000256" key="9">
    <source>
        <dbReference type="ARBA" id="ARBA00022777"/>
    </source>
</evidence>
<keyword evidence="14" id="KW-0131">Cell cycle</keyword>
<dbReference type="KEGG" id="puo:RZN69_03610"/>
<dbReference type="InterPro" id="IPR036890">
    <property type="entry name" value="HATPase_C_sf"/>
</dbReference>
<keyword evidence="10 20" id="KW-0067">ATP-binding</keyword>
<evidence type="ECO:0000313" key="20">
    <source>
        <dbReference type="EMBL" id="WOO42162.1"/>
    </source>
</evidence>
<dbReference type="PANTHER" id="PTHR45339:SF1">
    <property type="entry name" value="HYBRID SIGNAL TRANSDUCTION HISTIDINE KINASE J"/>
    <property type="match status" value="1"/>
</dbReference>
<keyword evidence="13 16" id="KW-0472">Membrane</keyword>
<feature type="domain" description="Response regulatory" evidence="18">
    <location>
        <begin position="896"/>
        <end position="1015"/>
    </location>
</feature>
<dbReference type="SUPFAM" id="SSF52172">
    <property type="entry name" value="CheY-like"/>
    <property type="match status" value="1"/>
</dbReference>
<dbReference type="InterPro" id="IPR003661">
    <property type="entry name" value="HisK_dim/P_dom"/>
</dbReference>
<evidence type="ECO:0000256" key="13">
    <source>
        <dbReference type="ARBA" id="ARBA00023136"/>
    </source>
</evidence>
<evidence type="ECO:0000256" key="8">
    <source>
        <dbReference type="ARBA" id="ARBA00022741"/>
    </source>
</evidence>
<dbReference type="FunFam" id="1.10.287.130:FF:000038">
    <property type="entry name" value="Sensory transduction histidine kinase"/>
    <property type="match status" value="1"/>
</dbReference>
<dbReference type="GO" id="GO:0005886">
    <property type="term" value="C:plasma membrane"/>
    <property type="evidence" value="ECO:0007669"/>
    <property type="project" value="UniProtKB-SubCell"/>
</dbReference>
<dbReference type="PROSITE" id="PS50109">
    <property type="entry name" value="HIS_KIN"/>
    <property type="match status" value="1"/>
</dbReference>
<dbReference type="InterPro" id="IPR029016">
    <property type="entry name" value="GAF-like_dom_sf"/>
</dbReference>
<dbReference type="InterPro" id="IPR000014">
    <property type="entry name" value="PAS"/>
</dbReference>
<feature type="transmembrane region" description="Helical" evidence="16">
    <location>
        <begin position="141"/>
        <end position="170"/>
    </location>
</feature>
<evidence type="ECO:0000256" key="3">
    <source>
        <dbReference type="ARBA" id="ARBA00012438"/>
    </source>
</evidence>
<evidence type="ECO:0000256" key="1">
    <source>
        <dbReference type="ARBA" id="ARBA00000085"/>
    </source>
</evidence>
<keyword evidence="7 16" id="KW-0812">Transmembrane</keyword>
<dbReference type="CDD" id="cd00082">
    <property type="entry name" value="HisKA"/>
    <property type="match status" value="1"/>
</dbReference>
<proteinExistence type="predicted"/>
<evidence type="ECO:0000256" key="12">
    <source>
        <dbReference type="ARBA" id="ARBA00023012"/>
    </source>
</evidence>
<feature type="transmembrane region" description="Helical" evidence="16">
    <location>
        <begin position="108"/>
        <end position="129"/>
    </location>
</feature>
<gene>
    <name evidence="20" type="ORF">RZN69_03610</name>
</gene>
<dbReference type="InterPro" id="IPR001789">
    <property type="entry name" value="Sig_transdc_resp-reg_receiver"/>
</dbReference>
<dbReference type="Gene3D" id="3.30.450.40">
    <property type="match status" value="1"/>
</dbReference>
<dbReference type="InterPro" id="IPR004358">
    <property type="entry name" value="Sig_transdc_His_kin-like_C"/>
</dbReference>
<dbReference type="Pfam" id="PF02518">
    <property type="entry name" value="HATPase_c"/>
    <property type="match status" value="1"/>
</dbReference>
<evidence type="ECO:0000256" key="4">
    <source>
        <dbReference type="ARBA" id="ARBA00022475"/>
    </source>
</evidence>
<dbReference type="InterPro" id="IPR005467">
    <property type="entry name" value="His_kinase_dom"/>
</dbReference>
<feature type="transmembrane region" description="Helical" evidence="16">
    <location>
        <begin position="264"/>
        <end position="282"/>
    </location>
</feature>
<evidence type="ECO:0000256" key="6">
    <source>
        <dbReference type="ARBA" id="ARBA00022679"/>
    </source>
</evidence>
<dbReference type="EC" id="2.7.13.3" evidence="3"/>
<feature type="transmembrane region" description="Helical" evidence="16">
    <location>
        <begin position="60"/>
        <end position="77"/>
    </location>
</feature>
<feature type="transmembrane region" description="Helical" evidence="16">
    <location>
        <begin position="213"/>
        <end position="234"/>
    </location>
</feature>